<feature type="transmembrane region" description="Helical" evidence="1">
    <location>
        <begin position="215"/>
        <end position="236"/>
    </location>
</feature>
<evidence type="ECO:0000313" key="2">
    <source>
        <dbReference type="EMBL" id="MCH1624088.1"/>
    </source>
</evidence>
<evidence type="ECO:0000256" key="1">
    <source>
        <dbReference type="SAM" id="Phobius"/>
    </source>
</evidence>
<dbReference type="Proteomes" id="UP001431131">
    <property type="component" value="Unassembled WGS sequence"/>
</dbReference>
<proteinExistence type="predicted"/>
<name>A0AAW5DVP6_9BACI</name>
<evidence type="ECO:0000313" key="3">
    <source>
        <dbReference type="Proteomes" id="UP001431131"/>
    </source>
</evidence>
<protein>
    <recommendedName>
        <fullName evidence="4">ABC transporter permease</fullName>
    </recommendedName>
</protein>
<gene>
    <name evidence="2" type="ORF">MJG50_02005</name>
</gene>
<reference evidence="2" key="1">
    <citation type="submission" date="2022-02" db="EMBL/GenBank/DDBJ databases">
        <title>Fredinandcohnia quinoae sp. nov. isolated from Chenopodium quinoa seeds.</title>
        <authorList>
            <person name="Saati-Santamaria Z."/>
            <person name="Flores-Felix J.D."/>
            <person name="Igual J.M."/>
            <person name="Velazquez E."/>
            <person name="Garcia-Fraile P."/>
            <person name="Martinez-Molina E."/>
        </authorList>
    </citation>
    <scope>NUCLEOTIDE SEQUENCE</scope>
    <source>
        <strain evidence="2">SECRCQ15</strain>
    </source>
</reference>
<comment type="caution">
    <text evidence="2">The sequence shown here is derived from an EMBL/GenBank/DDBJ whole genome shotgun (WGS) entry which is preliminary data.</text>
</comment>
<feature type="transmembrane region" description="Helical" evidence="1">
    <location>
        <begin position="150"/>
        <end position="170"/>
    </location>
</feature>
<keyword evidence="1" id="KW-1133">Transmembrane helix</keyword>
<feature type="transmembrane region" description="Helical" evidence="1">
    <location>
        <begin position="177"/>
        <end position="195"/>
    </location>
</feature>
<feature type="transmembrane region" description="Helical" evidence="1">
    <location>
        <begin position="62"/>
        <end position="82"/>
    </location>
</feature>
<dbReference type="RefSeq" id="WP_240252344.1">
    <property type="nucleotide sequence ID" value="NZ_JAKTTI010000002.1"/>
</dbReference>
<keyword evidence="3" id="KW-1185">Reference proteome</keyword>
<dbReference type="EMBL" id="JAKTTI010000002">
    <property type="protein sequence ID" value="MCH1624088.1"/>
    <property type="molecule type" value="Genomic_DNA"/>
</dbReference>
<keyword evidence="1" id="KW-0812">Transmembrane</keyword>
<evidence type="ECO:0008006" key="4">
    <source>
        <dbReference type="Google" id="ProtNLM"/>
    </source>
</evidence>
<keyword evidence="1" id="KW-0472">Membrane</keyword>
<sequence>MSLTEVNLIDVVKKQFYFKFKAYLGSLISMVTVQVLAILFSFNGVGQYGMGGSVISLSIKSYSGSIIIGFTMFWAFIVAITLTTKPYRYMDFSFVTNRVSSHISTIALLVIYSMIGSITAMCSGILVRVIMYFSNDHIIKEHFHLSVSDLLISLYVATLYILLFAIVGYFIGMLVQLNRLFIFIIPAVIIGVLIYEQASLNTMNAFTFYFMEDSLFIFSVKIIFTIAILVCSIIPITNRLEVRK</sequence>
<feature type="transmembrane region" description="Helical" evidence="1">
    <location>
        <begin position="22"/>
        <end position="42"/>
    </location>
</feature>
<dbReference type="AlphaFoldDB" id="A0AAW5DVP6"/>
<accession>A0AAW5DVP6</accession>
<feature type="transmembrane region" description="Helical" evidence="1">
    <location>
        <begin position="103"/>
        <end position="130"/>
    </location>
</feature>
<organism evidence="2 3">
    <name type="scientific">Fredinandcohnia quinoae</name>
    <dbReference type="NCBI Taxonomy" id="2918902"/>
    <lineage>
        <taxon>Bacteria</taxon>
        <taxon>Bacillati</taxon>
        <taxon>Bacillota</taxon>
        <taxon>Bacilli</taxon>
        <taxon>Bacillales</taxon>
        <taxon>Bacillaceae</taxon>
        <taxon>Fredinandcohnia</taxon>
    </lineage>
</organism>